<evidence type="ECO:0000256" key="3">
    <source>
        <dbReference type="ARBA" id="ARBA00022692"/>
    </source>
</evidence>
<evidence type="ECO:0000256" key="4">
    <source>
        <dbReference type="ARBA" id="ARBA00022989"/>
    </source>
</evidence>
<protein>
    <submittedName>
        <fullName evidence="12">Ion_trans_2 domain-containing protein</fullName>
    </submittedName>
</protein>
<feature type="transmembrane region" description="Helical" evidence="9">
    <location>
        <begin position="127"/>
        <end position="147"/>
    </location>
</feature>
<organism evidence="11 12">
    <name type="scientific">Ascaris lumbricoides</name>
    <name type="common">Giant roundworm</name>
    <dbReference type="NCBI Taxonomy" id="6252"/>
    <lineage>
        <taxon>Eukaryota</taxon>
        <taxon>Metazoa</taxon>
        <taxon>Ecdysozoa</taxon>
        <taxon>Nematoda</taxon>
        <taxon>Chromadorea</taxon>
        <taxon>Rhabditida</taxon>
        <taxon>Spirurina</taxon>
        <taxon>Ascaridomorpha</taxon>
        <taxon>Ascaridoidea</taxon>
        <taxon>Ascarididae</taxon>
        <taxon>Ascaris</taxon>
    </lineage>
</organism>
<dbReference type="PRINTS" id="PR01333">
    <property type="entry name" value="2POREKCHANEL"/>
</dbReference>
<dbReference type="Proteomes" id="UP000036681">
    <property type="component" value="Unplaced"/>
</dbReference>
<dbReference type="PANTHER" id="PTHR11003">
    <property type="entry name" value="POTASSIUM CHANNEL, SUBFAMILY K"/>
    <property type="match status" value="1"/>
</dbReference>
<reference evidence="12" key="1">
    <citation type="submission" date="2017-02" db="UniProtKB">
        <authorList>
            <consortium name="WormBaseParasite"/>
        </authorList>
    </citation>
    <scope>IDENTIFICATION</scope>
</reference>
<feature type="domain" description="Potassium channel" evidence="10">
    <location>
        <begin position="94"/>
        <end position="152"/>
    </location>
</feature>
<feature type="transmembrane region" description="Helical" evidence="9">
    <location>
        <begin position="234"/>
        <end position="257"/>
    </location>
</feature>
<keyword evidence="6 9" id="KW-0472">Membrane</keyword>
<dbReference type="GO" id="GO:0015271">
    <property type="term" value="F:outward rectifier potassium channel activity"/>
    <property type="evidence" value="ECO:0007669"/>
    <property type="project" value="TreeGrafter"/>
</dbReference>
<name>A0A0M3HQT0_ASCLU</name>
<dbReference type="AlphaFoldDB" id="A0A0M3HQT0"/>
<feature type="transmembrane region" description="Helical" evidence="9">
    <location>
        <begin position="97"/>
        <end position="115"/>
    </location>
</feature>
<keyword evidence="4 9" id="KW-1133">Transmembrane helix</keyword>
<evidence type="ECO:0000256" key="2">
    <source>
        <dbReference type="ARBA" id="ARBA00022448"/>
    </source>
</evidence>
<accession>A0A0M3HQT0</accession>
<keyword evidence="2 8" id="KW-0813">Transport</keyword>
<dbReference type="GO" id="GO:0005886">
    <property type="term" value="C:plasma membrane"/>
    <property type="evidence" value="ECO:0007669"/>
    <property type="project" value="TreeGrafter"/>
</dbReference>
<dbReference type="WBParaSite" id="ALUE_0000451701-mRNA-1">
    <property type="protein sequence ID" value="ALUE_0000451701-mRNA-1"/>
    <property type="gene ID" value="ALUE_0000451701"/>
</dbReference>
<evidence type="ECO:0000256" key="5">
    <source>
        <dbReference type="ARBA" id="ARBA00023065"/>
    </source>
</evidence>
<dbReference type="Gene3D" id="1.10.287.70">
    <property type="match status" value="1"/>
</dbReference>
<evidence type="ECO:0000313" key="12">
    <source>
        <dbReference type="WBParaSite" id="ALUE_0000451701-mRNA-1"/>
    </source>
</evidence>
<comment type="subcellular location">
    <subcellularLocation>
        <location evidence="1">Membrane</location>
        <topology evidence="1">Multi-pass membrane protein</topology>
    </subcellularLocation>
</comment>
<evidence type="ECO:0000259" key="10">
    <source>
        <dbReference type="Pfam" id="PF07885"/>
    </source>
</evidence>
<dbReference type="SUPFAM" id="SSF81324">
    <property type="entry name" value="Voltage-gated potassium channels"/>
    <property type="match status" value="2"/>
</dbReference>
<feature type="domain" description="Potassium channel" evidence="10">
    <location>
        <begin position="185"/>
        <end position="257"/>
    </location>
</feature>
<proteinExistence type="inferred from homology"/>
<sequence>MKRIDFGNVFQHRKAVVINAICVLLLIVYVLLGAFVFLLFERDFDALMRRNTASLKTSCVERILLSRRQLRNVDVRHLAHLITERCIVHMPGPRQQWNFLNAALYAFGVLTTLGYGKIEPMTINGRIFAVIYGFVGIPVTVIIFTNFGRYIQQLEEYVRLRLCGKKVERYKDYNSLPAFALFITVFGYLVAGASLLPFLNGKFDFFNGMYWAFLCFTAIEYGELVPENSMYLPIAMAYICLGLSISTIALDVGSAYVRKLHYVGRKIRNIANIRIWFGSKSLKVQELINAVAQNMGIEPSAMCEIDLESLVKEGKLSRVPQTQMICEGIWPPELVPLFMKDGAFPMFVDDDKPSPHDLSRKRRSTSMELKKPSFRLLVICHSFTPKQRI</sequence>
<evidence type="ECO:0000256" key="9">
    <source>
        <dbReference type="SAM" id="Phobius"/>
    </source>
</evidence>
<evidence type="ECO:0000256" key="7">
    <source>
        <dbReference type="ARBA" id="ARBA00023303"/>
    </source>
</evidence>
<evidence type="ECO:0000256" key="1">
    <source>
        <dbReference type="ARBA" id="ARBA00004141"/>
    </source>
</evidence>
<dbReference type="Pfam" id="PF07885">
    <property type="entry name" value="Ion_trans_2"/>
    <property type="match status" value="2"/>
</dbReference>
<dbReference type="GO" id="GO:0022841">
    <property type="term" value="F:potassium ion leak channel activity"/>
    <property type="evidence" value="ECO:0007669"/>
    <property type="project" value="TreeGrafter"/>
</dbReference>
<keyword evidence="7 8" id="KW-0407">Ion channel</keyword>
<evidence type="ECO:0000256" key="8">
    <source>
        <dbReference type="RuleBase" id="RU003857"/>
    </source>
</evidence>
<evidence type="ECO:0000256" key="6">
    <source>
        <dbReference type="ARBA" id="ARBA00023136"/>
    </source>
</evidence>
<feature type="transmembrane region" description="Helical" evidence="9">
    <location>
        <begin position="178"/>
        <end position="198"/>
    </location>
</feature>
<keyword evidence="3 8" id="KW-0812">Transmembrane</keyword>
<dbReference type="InterPro" id="IPR003280">
    <property type="entry name" value="2pore_dom_K_chnl"/>
</dbReference>
<dbReference type="GO" id="GO:0030322">
    <property type="term" value="P:stabilization of membrane potential"/>
    <property type="evidence" value="ECO:0007669"/>
    <property type="project" value="TreeGrafter"/>
</dbReference>
<comment type="similarity">
    <text evidence="8">Belongs to the two pore domain potassium channel (TC 1.A.1.8) family.</text>
</comment>
<evidence type="ECO:0000313" key="11">
    <source>
        <dbReference type="Proteomes" id="UP000036681"/>
    </source>
</evidence>
<keyword evidence="5 8" id="KW-0406">Ion transport</keyword>
<keyword evidence="11" id="KW-1185">Reference proteome</keyword>
<dbReference type="InterPro" id="IPR013099">
    <property type="entry name" value="K_chnl_dom"/>
</dbReference>
<feature type="transmembrane region" description="Helical" evidence="9">
    <location>
        <begin position="16"/>
        <end position="40"/>
    </location>
</feature>
<dbReference type="PANTHER" id="PTHR11003:SF69">
    <property type="entry name" value="POTASSIUM CHANNEL DOMAIN-CONTAINING PROTEIN"/>
    <property type="match status" value="1"/>
</dbReference>